<accession>A0ABV2K112</accession>
<organism evidence="1 2">
    <name type="scientific">Dyella japonica</name>
    <dbReference type="NCBI Taxonomy" id="231455"/>
    <lineage>
        <taxon>Bacteria</taxon>
        <taxon>Pseudomonadati</taxon>
        <taxon>Pseudomonadota</taxon>
        <taxon>Gammaproteobacteria</taxon>
        <taxon>Lysobacterales</taxon>
        <taxon>Rhodanobacteraceae</taxon>
        <taxon>Dyella</taxon>
    </lineage>
</organism>
<evidence type="ECO:0008006" key="3">
    <source>
        <dbReference type="Google" id="ProtNLM"/>
    </source>
</evidence>
<dbReference type="EMBL" id="JBEPMU010000009">
    <property type="protein sequence ID" value="MET3654771.1"/>
    <property type="molecule type" value="Genomic_DNA"/>
</dbReference>
<gene>
    <name evidence="1" type="ORF">ABIC75_004519</name>
</gene>
<protein>
    <recommendedName>
        <fullName evidence="3">DUF2490 domain-containing protein</fullName>
    </recommendedName>
</protein>
<dbReference type="Proteomes" id="UP001549184">
    <property type="component" value="Unassembled WGS sequence"/>
</dbReference>
<dbReference type="RefSeq" id="WP_354016109.1">
    <property type="nucleotide sequence ID" value="NZ_JBEPMU010000009.1"/>
</dbReference>
<name>A0ABV2K112_9GAMM</name>
<reference evidence="1 2" key="1">
    <citation type="submission" date="2024-06" db="EMBL/GenBank/DDBJ databases">
        <title>Sorghum-associated microbial communities from plants grown in Nebraska, USA.</title>
        <authorList>
            <person name="Schachtman D."/>
        </authorList>
    </citation>
    <scope>NUCLEOTIDE SEQUENCE [LARGE SCALE GENOMIC DNA]</scope>
    <source>
        <strain evidence="1 2">1073</strain>
    </source>
</reference>
<evidence type="ECO:0000313" key="2">
    <source>
        <dbReference type="Proteomes" id="UP001549184"/>
    </source>
</evidence>
<comment type="caution">
    <text evidence="1">The sequence shown here is derived from an EMBL/GenBank/DDBJ whole genome shotgun (WGS) entry which is preliminary data.</text>
</comment>
<evidence type="ECO:0000313" key="1">
    <source>
        <dbReference type="EMBL" id="MET3654771.1"/>
    </source>
</evidence>
<sequence>MSDDYCIAGGVPSEHLKRTRALLLLAAVVLPFSSRLNAREYEFLPEVDSFLKLSEVSRLYLNSQVTIVRPNGVTQTEAGANFDITLTPIFRRHLRTDDWEHDRYLWMRVGYEVYGSPDDEGHGPTERRGVVEGTAQARLSTLYRVWIVSRLRVDFRDIGGSFSKRYRFRLVVEKEMRGGNGKTIVPYIRAETLYDTRYNAWNRQIYTAGIEIEATRHWRLEPYVSRQYDSHSPTANVDQIGVQLKAYW</sequence>
<proteinExistence type="predicted"/>
<keyword evidence="2" id="KW-1185">Reference proteome</keyword>